<sequence>MSTSQPVESHVSPTPRRPGLPWWQAGLLGVAGAVAANLVLLGVGHLAGASMTHPDETGQTVGVTVGGVAFMSVLPLAVGFAAAVALSLLWKGFLRTAQITGAALALVSAAGPLLLEADTPTRVVLALMHVVMAPAVWLSLETVRRRVLAG</sequence>
<organism evidence="2 3">
    <name type="scientific">Actinorugispora endophytica</name>
    <dbReference type="NCBI Taxonomy" id="1605990"/>
    <lineage>
        <taxon>Bacteria</taxon>
        <taxon>Bacillati</taxon>
        <taxon>Actinomycetota</taxon>
        <taxon>Actinomycetes</taxon>
        <taxon>Streptosporangiales</taxon>
        <taxon>Nocardiopsidaceae</taxon>
        <taxon>Actinorugispora</taxon>
    </lineage>
</organism>
<feature type="transmembrane region" description="Helical" evidence="1">
    <location>
        <begin position="68"/>
        <end position="90"/>
    </location>
</feature>
<keyword evidence="3" id="KW-1185">Reference proteome</keyword>
<keyword evidence="1" id="KW-0472">Membrane</keyword>
<keyword evidence="1" id="KW-0812">Transmembrane</keyword>
<dbReference type="InterPro" id="IPR045713">
    <property type="entry name" value="DUF6069"/>
</dbReference>
<name>A0A4R6V261_9ACTN</name>
<evidence type="ECO:0000313" key="2">
    <source>
        <dbReference type="EMBL" id="TDQ54244.1"/>
    </source>
</evidence>
<evidence type="ECO:0000256" key="1">
    <source>
        <dbReference type="SAM" id="Phobius"/>
    </source>
</evidence>
<dbReference type="EMBL" id="SNYN01000002">
    <property type="protein sequence ID" value="TDQ54244.1"/>
    <property type="molecule type" value="Genomic_DNA"/>
</dbReference>
<evidence type="ECO:0000313" key="3">
    <source>
        <dbReference type="Proteomes" id="UP000295281"/>
    </source>
</evidence>
<dbReference type="Proteomes" id="UP000295281">
    <property type="component" value="Unassembled WGS sequence"/>
</dbReference>
<dbReference type="Pfam" id="PF19545">
    <property type="entry name" value="DUF6069"/>
    <property type="match status" value="1"/>
</dbReference>
<dbReference type="OrthoDB" id="3432272at2"/>
<dbReference type="RefSeq" id="WP_133740250.1">
    <property type="nucleotide sequence ID" value="NZ_SNYN01000002.1"/>
</dbReference>
<proteinExistence type="predicted"/>
<gene>
    <name evidence="2" type="ORF">EV190_10277</name>
</gene>
<comment type="caution">
    <text evidence="2">The sequence shown here is derived from an EMBL/GenBank/DDBJ whole genome shotgun (WGS) entry which is preliminary data.</text>
</comment>
<protein>
    <submittedName>
        <fullName evidence="2">Uncharacterized protein</fullName>
    </submittedName>
</protein>
<reference evidence="2 3" key="1">
    <citation type="submission" date="2019-03" db="EMBL/GenBank/DDBJ databases">
        <title>Genomic Encyclopedia of Type Strains, Phase IV (KMG-IV): sequencing the most valuable type-strain genomes for metagenomic binning, comparative biology and taxonomic classification.</title>
        <authorList>
            <person name="Goeker M."/>
        </authorList>
    </citation>
    <scope>NUCLEOTIDE SEQUENCE [LARGE SCALE GENOMIC DNA]</scope>
    <source>
        <strain evidence="2 3">DSM 46770</strain>
    </source>
</reference>
<accession>A0A4R6V261</accession>
<dbReference type="AlphaFoldDB" id="A0A4R6V261"/>
<feature type="transmembrane region" description="Helical" evidence="1">
    <location>
        <begin position="25"/>
        <end position="48"/>
    </location>
</feature>
<keyword evidence="1" id="KW-1133">Transmembrane helix</keyword>